<organism evidence="6 7">
    <name type="scientific">Tegillarca granosa</name>
    <name type="common">Malaysian cockle</name>
    <name type="synonym">Anadara granosa</name>
    <dbReference type="NCBI Taxonomy" id="220873"/>
    <lineage>
        <taxon>Eukaryota</taxon>
        <taxon>Metazoa</taxon>
        <taxon>Spiralia</taxon>
        <taxon>Lophotrochozoa</taxon>
        <taxon>Mollusca</taxon>
        <taxon>Bivalvia</taxon>
        <taxon>Autobranchia</taxon>
        <taxon>Pteriomorphia</taxon>
        <taxon>Arcoida</taxon>
        <taxon>Arcoidea</taxon>
        <taxon>Arcidae</taxon>
        <taxon>Tegillarca</taxon>
    </lineage>
</organism>
<keyword evidence="7" id="KW-1185">Reference proteome</keyword>
<accession>A0ABQ9FG42</accession>
<evidence type="ECO:0000313" key="6">
    <source>
        <dbReference type="EMBL" id="KAJ8315220.1"/>
    </source>
</evidence>
<evidence type="ECO:0000256" key="3">
    <source>
        <dbReference type="ARBA" id="ARBA00023170"/>
    </source>
</evidence>
<evidence type="ECO:0000256" key="2">
    <source>
        <dbReference type="ARBA" id="ARBA00023040"/>
    </source>
</evidence>
<keyword evidence="4" id="KW-0807">Transducer</keyword>
<sequence>MTIYMREEQWTMELIEIQTYLFYVSGALYFFSATINPILYNVMSKKYRKAFKWTMCRCFIKDSYEPNISFFGSTSPKVPKKFVNCSYSKIPWKNRSKVTLTEKMGSMADIPAFVFNIILCLVNLTNFQSFGNKFLVTRTLTMKYYPHLNQFDYI</sequence>
<keyword evidence="5" id="KW-0812">Transmembrane</keyword>
<gene>
    <name evidence="6" type="ORF">KUTeg_007370</name>
</gene>
<name>A0ABQ9FG42_TEGGR</name>
<protein>
    <submittedName>
        <fullName evidence="6">Uncharacterized protein</fullName>
    </submittedName>
</protein>
<evidence type="ECO:0000256" key="1">
    <source>
        <dbReference type="ARBA" id="ARBA00004141"/>
    </source>
</evidence>
<feature type="transmembrane region" description="Helical" evidence="5">
    <location>
        <begin position="20"/>
        <end position="42"/>
    </location>
</feature>
<dbReference type="Gene3D" id="1.20.1070.10">
    <property type="entry name" value="Rhodopsin 7-helix transmembrane proteins"/>
    <property type="match status" value="1"/>
</dbReference>
<keyword evidence="5" id="KW-0472">Membrane</keyword>
<comment type="caution">
    <text evidence="6">The sequence shown here is derived from an EMBL/GenBank/DDBJ whole genome shotgun (WGS) entry which is preliminary data.</text>
</comment>
<dbReference type="EMBL" id="JARBDR010000337">
    <property type="protein sequence ID" value="KAJ8315220.1"/>
    <property type="molecule type" value="Genomic_DNA"/>
</dbReference>
<dbReference type="Proteomes" id="UP001217089">
    <property type="component" value="Unassembled WGS sequence"/>
</dbReference>
<proteinExistence type="predicted"/>
<evidence type="ECO:0000313" key="7">
    <source>
        <dbReference type="Proteomes" id="UP001217089"/>
    </source>
</evidence>
<dbReference type="SUPFAM" id="SSF81321">
    <property type="entry name" value="Family A G protein-coupled receptor-like"/>
    <property type="match status" value="1"/>
</dbReference>
<keyword evidence="2" id="KW-0297">G-protein coupled receptor</keyword>
<dbReference type="PANTHER" id="PTHR24243:SF208">
    <property type="entry name" value="PYROKININ-1 RECEPTOR"/>
    <property type="match status" value="1"/>
</dbReference>
<comment type="subcellular location">
    <subcellularLocation>
        <location evidence="1">Membrane</location>
        <topology evidence="1">Multi-pass membrane protein</topology>
    </subcellularLocation>
</comment>
<keyword evidence="5" id="KW-1133">Transmembrane helix</keyword>
<reference evidence="6 7" key="1">
    <citation type="submission" date="2022-12" db="EMBL/GenBank/DDBJ databases">
        <title>Chromosome-level genome of Tegillarca granosa.</title>
        <authorList>
            <person name="Kim J."/>
        </authorList>
    </citation>
    <scope>NUCLEOTIDE SEQUENCE [LARGE SCALE GENOMIC DNA]</scope>
    <source>
        <strain evidence="6">Teg-2019</strain>
        <tissue evidence="6">Adductor muscle</tissue>
    </source>
</reference>
<dbReference type="PANTHER" id="PTHR24243">
    <property type="entry name" value="G-PROTEIN COUPLED RECEPTOR"/>
    <property type="match status" value="1"/>
</dbReference>
<evidence type="ECO:0000256" key="4">
    <source>
        <dbReference type="ARBA" id="ARBA00023224"/>
    </source>
</evidence>
<keyword evidence="3" id="KW-0675">Receptor</keyword>
<evidence type="ECO:0000256" key="5">
    <source>
        <dbReference type="SAM" id="Phobius"/>
    </source>
</evidence>